<sequence>MESIGRDMVLQPSASLSVALLFGGGVVAGVAATLAMDAVTGRIEEGETPPRIASGVLTGQHPDFSSRRLAAVVHYVAGALTGPLFVWVLLVTTGVFGNGLVSLAAAAVVCYPLMVGFFALVVLPRAKGLDRRRMRRIRRAWTVEAAVYLLVVTPLVGVAAAMV</sequence>
<feature type="transmembrane region" description="Helical" evidence="1">
    <location>
        <begin position="145"/>
        <end position="162"/>
    </location>
</feature>
<reference evidence="3" key="1">
    <citation type="submission" date="2016-10" db="EMBL/GenBank/DDBJ databases">
        <authorList>
            <person name="Varghese N."/>
            <person name="Submissions S."/>
        </authorList>
    </citation>
    <scope>NUCLEOTIDE SEQUENCE [LARGE SCALE GENOMIC DNA]</scope>
    <source>
        <strain evidence="3">CGMCC 1.8711</strain>
    </source>
</reference>
<feature type="transmembrane region" description="Helical" evidence="1">
    <location>
        <begin position="16"/>
        <end position="36"/>
    </location>
</feature>
<keyword evidence="3" id="KW-1185">Reference proteome</keyword>
<dbReference type="AlphaFoldDB" id="A0A1I6IEQ8"/>
<evidence type="ECO:0000313" key="3">
    <source>
        <dbReference type="Proteomes" id="UP000243250"/>
    </source>
</evidence>
<proteinExistence type="predicted"/>
<name>A0A1I6IEQ8_9EURY</name>
<evidence type="ECO:0000256" key="1">
    <source>
        <dbReference type="SAM" id="Phobius"/>
    </source>
</evidence>
<protein>
    <submittedName>
        <fullName evidence="2">Uncharacterized protein</fullName>
    </submittedName>
</protein>
<keyword evidence="1" id="KW-0812">Transmembrane</keyword>
<keyword evidence="1" id="KW-0472">Membrane</keyword>
<keyword evidence="1" id="KW-1133">Transmembrane helix</keyword>
<dbReference type="EMBL" id="FOYS01000005">
    <property type="protein sequence ID" value="SFR65212.1"/>
    <property type="molecule type" value="Genomic_DNA"/>
</dbReference>
<dbReference type="STRING" id="555875.SAMN04488124_3158"/>
<dbReference type="Proteomes" id="UP000243250">
    <property type="component" value="Unassembled WGS sequence"/>
</dbReference>
<feature type="transmembrane region" description="Helical" evidence="1">
    <location>
        <begin position="102"/>
        <end position="124"/>
    </location>
</feature>
<gene>
    <name evidence="2" type="ORF">SAMN04488124_3158</name>
</gene>
<accession>A0A1I6IEQ8</accession>
<organism evidence="2 3">
    <name type="scientific">Halogeometricum limi</name>
    <dbReference type="NCBI Taxonomy" id="555875"/>
    <lineage>
        <taxon>Archaea</taxon>
        <taxon>Methanobacteriati</taxon>
        <taxon>Methanobacteriota</taxon>
        <taxon>Stenosarchaea group</taxon>
        <taxon>Halobacteria</taxon>
        <taxon>Halobacteriales</taxon>
        <taxon>Haloferacaceae</taxon>
        <taxon>Halogeometricum</taxon>
    </lineage>
</organism>
<feature type="transmembrane region" description="Helical" evidence="1">
    <location>
        <begin position="69"/>
        <end position="90"/>
    </location>
</feature>
<evidence type="ECO:0000313" key="2">
    <source>
        <dbReference type="EMBL" id="SFR65212.1"/>
    </source>
</evidence>